<dbReference type="InterPro" id="IPR037925">
    <property type="entry name" value="FlgE/F/G-like"/>
</dbReference>
<evidence type="ECO:0000259" key="3">
    <source>
        <dbReference type="Pfam" id="PF06429"/>
    </source>
</evidence>
<keyword evidence="5" id="KW-0966">Cell projection</keyword>
<gene>
    <name evidence="5" type="ORF">SAMN05421804_101702</name>
</gene>
<dbReference type="Pfam" id="PF06429">
    <property type="entry name" value="Flg_bbr_C"/>
    <property type="match status" value="1"/>
</dbReference>
<evidence type="ECO:0000256" key="2">
    <source>
        <dbReference type="RuleBase" id="RU362116"/>
    </source>
</evidence>
<keyword evidence="5" id="KW-0969">Cilium</keyword>
<evidence type="ECO:0000259" key="4">
    <source>
        <dbReference type="Pfam" id="PF22692"/>
    </source>
</evidence>
<name>A0A1G8HWA0_9CLOT</name>
<organism evidence="5">
    <name type="scientific">Proteiniclasticum ruminis</name>
    <dbReference type="NCBI Taxonomy" id="398199"/>
    <lineage>
        <taxon>Bacteria</taxon>
        <taxon>Bacillati</taxon>
        <taxon>Bacillota</taxon>
        <taxon>Clostridia</taxon>
        <taxon>Eubacteriales</taxon>
        <taxon>Clostridiaceae</taxon>
        <taxon>Proteiniclasticum</taxon>
    </lineage>
</organism>
<dbReference type="InterPro" id="IPR010930">
    <property type="entry name" value="Flg_bb/hook_C_dom"/>
</dbReference>
<dbReference type="EMBL" id="FNDZ01000001">
    <property type="protein sequence ID" value="SDI10928.1"/>
    <property type="molecule type" value="Genomic_DNA"/>
</dbReference>
<dbReference type="SUPFAM" id="SSF117143">
    <property type="entry name" value="Flagellar hook protein flgE"/>
    <property type="match status" value="1"/>
</dbReference>
<dbReference type="PANTHER" id="PTHR30435:SF19">
    <property type="entry name" value="FLAGELLAR BASAL-BODY ROD PROTEIN FLGG"/>
    <property type="match status" value="1"/>
</dbReference>
<dbReference type="InterPro" id="IPR020013">
    <property type="entry name" value="Flagellar_FlgE/F/G"/>
</dbReference>
<dbReference type="Pfam" id="PF22692">
    <property type="entry name" value="LlgE_F_G_D1"/>
    <property type="match status" value="1"/>
</dbReference>
<feature type="domain" description="Flagellar hook protein FlgE/F/G-like D1" evidence="4">
    <location>
        <begin position="93"/>
        <end position="159"/>
    </location>
</feature>
<dbReference type="RefSeq" id="WP_031574150.1">
    <property type="nucleotide sequence ID" value="NZ_FNDZ01000001.1"/>
</dbReference>
<dbReference type="NCBIfam" id="TIGR03506">
    <property type="entry name" value="FlgEFG_subfam"/>
    <property type="match status" value="2"/>
</dbReference>
<evidence type="ECO:0000313" key="5">
    <source>
        <dbReference type="EMBL" id="SDI10928.1"/>
    </source>
</evidence>
<keyword evidence="2" id="KW-0975">Bacterial flagellum</keyword>
<comment type="similarity">
    <text evidence="1 2">Belongs to the flagella basal body rod proteins family.</text>
</comment>
<sequence length="260" mass="27625">MFNGLRIGVTGMQTSQKVMDNVADQIANSTTGGYKKKEVRFGDLLRNEISRSHAAVSENADGASVGIGSRAIVSKTNFTQGVLKPSDSPYHMAVEGSGFFGVMTGTGELLLTRNGAFSLSADGALTDGEGNGLVYESYVPAGSIGSYEGVSISENGVISGRNDAGEMMELGRVALFQPSAEDALISLGENKFLLPEGQEMVNSIDNAQGFGIIRHKHLEESNVDIAESMTEMILTQRAYQLNAKSITTADEMLEVINTII</sequence>
<dbReference type="GO" id="GO:0071978">
    <property type="term" value="P:bacterial-type flagellum-dependent swarming motility"/>
    <property type="evidence" value="ECO:0007669"/>
    <property type="project" value="TreeGrafter"/>
</dbReference>
<feature type="domain" description="Flagellar basal-body/hook protein C-terminal" evidence="3">
    <location>
        <begin position="217"/>
        <end position="258"/>
    </location>
</feature>
<reference evidence="5" key="1">
    <citation type="submission" date="2016-10" db="EMBL/GenBank/DDBJ databases">
        <authorList>
            <person name="de Groot N.N."/>
        </authorList>
    </citation>
    <scope>NUCLEOTIDE SEQUENCE [LARGE SCALE GENOMIC DNA]</scope>
    <source>
        <strain evidence="5">CGMCC 1.5058</strain>
    </source>
</reference>
<comment type="subcellular location">
    <subcellularLocation>
        <location evidence="2">Bacterial flagellum basal body</location>
    </subcellularLocation>
</comment>
<dbReference type="InterPro" id="IPR053967">
    <property type="entry name" value="LlgE_F_G-like_D1"/>
</dbReference>
<protein>
    <submittedName>
        <fullName evidence="5">Flagellar basal-body rod protein FlgG</fullName>
    </submittedName>
</protein>
<dbReference type="GO" id="GO:0009425">
    <property type="term" value="C:bacterial-type flagellum basal body"/>
    <property type="evidence" value="ECO:0007669"/>
    <property type="project" value="UniProtKB-SubCell"/>
</dbReference>
<proteinExistence type="inferred from homology"/>
<dbReference type="AlphaFoldDB" id="A0A1G8HWA0"/>
<dbReference type="PANTHER" id="PTHR30435">
    <property type="entry name" value="FLAGELLAR PROTEIN"/>
    <property type="match status" value="1"/>
</dbReference>
<accession>A0A1G8HWA0</accession>
<evidence type="ECO:0000256" key="1">
    <source>
        <dbReference type="ARBA" id="ARBA00009677"/>
    </source>
</evidence>
<keyword evidence="5" id="KW-0282">Flagellum</keyword>
<dbReference type="Proteomes" id="UP000183255">
    <property type="component" value="Unassembled WGS sequence"/>
</dbReference>